<gene>
    <name evidence="7" type="ORF">PXEA_LOCUS35561</name>
</gene>
<evidence type="ECO:0000256" key="6">
    <source>
        <dbReference type="SAM" id="Phobius"/>
    </source>
</evidence>
<comment type="caution">
    <text evidence="7">The sequence shown here is derived from an EMBL/GenBank/DDBJ whole genome shotgun (WGS) entry which is preliminary data.</text>
</comment>
<dbReference type="Proteomes" id="UP000784294">
    <property type="component" value="Unassembled WGS sequence"/>
</dbReference>
<reference evidence="7" key="1">
    <citation type="submission" date="2018-11" db="EMBL/GenBank/DDBJ databases">
        <authorList>
            <consortium name="Pathogen Informatics"/>
        </authorList>
    </citation>
    <scope>NUCLEOTIDE SEQUENCE</scope>
</reference>
<dbReference type="PANTHER" id="PTHR19282:SF534">
    <property type="entry name" value="TETRASPANIN FAMILY-RELATED"/>
    <property type="match status" value="1"/>
</dbReference>
<dbReference type="GO" id="GO:0005886">
    <property type="term" value="C:plasma membrane"/>
    <property type="evidence" value="ECO:0007669"/>
    <property type="project" value="TreeGrafter"/>
</dbReference>
<comment type="similarity">
    <text evidence="2">Belongs to the tetraspanin (TM4SF) family.</text>
</comment>
<feature type="transmembrane region" description="Helical" evidence="6">
    <location>
        <begin position="32"/>
        <end position="55"/>
    </location>
</feature>
<keyword evidence="3 6" id="KW-0812">Transmembrane</keyword>
<evidence type="ECO:0008006" key="9">
    <source>
        <dbReference type="Google" id="ProtNLM"/>
    </source>
</evidence>
<dbReference type="PRINTS" id="PR00259">
    <property type="entry name" value="TMFOUR"/>
</dbReference>
<accession>A0A3S5APN4</accession>
<evidence type="ECO:0000256" key="5">
    <source>
        <dbReference type="ARBA" id="ARBA00023136"/>
    </source>
</evidence>
<organism evidence="7 8">
    <name type="scientific">Protopolystoma xenopodis</name>
    <dbReference type="NCBI Taxonomy" id="117903"/>
    <lineage>
        <taxon>Eukaryota</taxon>
        <taxon>Metazoa</taxon>
        <taxon>Spiralia</taxon>
        <taxon>Lophotrochozoa</taxon>
        <taxon>Platyhelminthes</taxon>
        <taxon>Monogenea</taxon>
        <taxon>Polyopisthocotylea</taxon>
        <taxon>Polystomatidea</taxon>
        <taxon>Polystomatidae</taxon>
        <taxon>Protopolystoma</taxon>
    </lineage>
</organism>
<feature type="transmembrane region" description="Helical" evidence="6">
    <location>
        <begin position="62"/>
        <end position="86"/>
    </location>
</feature>
<dbReference type="InterPro" id="IPR018503">
    <property type="entry name" value="Tetraspanin_CS"/>
</dbReference>
<protein>
    <recommendedName>
        <fullName evidence="9">Tetraspanin</fullName>
    </recommendedName>
</protein>
<evidence type="ECO:0000256" key="1">
    <source>
        <dbReference type="ARBA" id="ARBA00004141"/>
    </source>
</evidence>
<evidence type="ECO:0000256" key="3">
    <source>
        <dbReference type="ARBA" id="ARBA00022692"/>
    </source>
</evidence>
<evidence type="ECO:0000313" key="7">
    <source>
        <dbReference type="EMBL" id="VEL42121.1"/>
    </source>
</evidence>
<dbReference type="Pfam" id="PF00335">
    <property type="entry name" value="Tetraspanin"/>
    <property type="match status" value="1"/>
</dbReference>
<dbReference type="InterPro" id="IPR018499">
    <property type="entry name" value="Tetraspanin/Peripherin"/>
</dbReference>
<dbReference type="PANTHER" id="PTHR19282">
    <property type="entry name" value="TETRASPANIN"/>
    <property type="match status" value="1"/>
</dbReference>
<evidence type="ECO:0000256" key="4">
    <source>
        <dbReference type="ARBA" id="ARBA00022989"/>
    </source>
</evidence>
<comment type="subcellular location">
    <subcellularLocation>
        <location evidence="1">Membrane</location>
        <topology evidence="1">Multi-pass membrane protein</topology>
    </subcellularLocation>
</comment>
<proteinExistence type="inferred from homology"/>
<sequence>MATLGFAVFLYLEPYAQDFIHGSGQEDVVMVALYTLMCIGGVTLIVALLGCCGAYHESQCALGTYFTLLIVIFAAQVAASVMGYIFRDEVSPRMFGLILPYFQA</sequence>
<keyword evidence="5 6" id="KW-0472">Membrane</keyword>
<evidence type="ECO:0000256" key="2">
    <source>
        <dbReference type="ARBA" id="ARBA00006840"/>
    </source>
</evidence>
<dbReference type="OrthoDB" id="9993879at2759"/>
<name>A0A3S5APN4_9PLAT</name>
<dbReference type="AlphaFoldDB" id="A0A3S5APN4"/>
<keyword evidence="8" id="KW-1185">Reference proteome</keyword>
<evidence type="ECO:0000313" key="8">
    <source>
        <dbReference type="Proteomes" id="UP000784294"/>
    </source>
</evidence>
<dbReference type="EMBL" id="CAAALY010272711">
    <property type="protein sequence ID" value="VEL42121.1"/>
    <property type="molecule type" value="Genomic_DNA"/>
</dbReference>
<dbReference type="PROSITE" id="PS00421">
    <property type="entry name" value="TM4_1"/>
    <property type="match status" value="1"/>
</dbReference>
<keyword evidence="4 6" id="KW-1133">Transmembrane helix</keyword>